<organism evidence="2 3">
    <name type="scientific">Lentzea atacamensis</name>
    <dbReference type="NCBI Taxonomy" id="531938"/>
    <lineage>
        <taxon>Bacteria</taxon>
        <taxon>Bacillati</taxon>
        <taxon>Actinomycetota</taxon>
        <taxon>Actinomycetes</taxon>
        <taxon>Pseudonocardiales</taxon>
        <taxon>Pseudonocardiaceae</taxon>
        <taxon>Lentzea</taxon>
    </lineage>
</organism>
<evidence type="ECO:0000313" key="3">
    <source>
        <dbReference type="Proteomes" id="UP000248714"/>
    </source>
</evidence>
<keyword evidence="3" id="KW-1185">Reference proteome</keyword>
<protein>
    <submittedName>
        <fullName evidence="2">Uncharacterized protein</fullName>
    </submittedName>
</protein>
<gene>
    <name evidence="2" type="ORF">C8D87_1011296</name>
</gene>
<evidence type="ECO:0000256" key="1">
    <source>
        <dbReference type="SAM" id="MobiDB-lite"/>
    </source>
</evidence>
<dbReference type="Proteomes" id="UP000248714">
    <property type="component" value="Unassembled WGS sequence"/>
</dbReference>
<sequence length="97" mass="10101">MSGSSKSSIYVHPAVQSVLNDVTKNGGQESNNHGRYGLIACLSDAIYREGVDAVRGADVAAFIGRPQAHSSYLNEMLPSSTAAGNPSARKSLCDMGS</sequence>
<feature type="region of interest" description="Disordered" evidence="1">
    <location>
        <begin position="78"/>
        <end position="97"/>
    </location>
</feature>
<comment type="caution">
    <text evidence="2">The sequence shown here is derived from an EMBL/GenBank/DDBJ whole genome shotgun (WGS) entry which is preliminary data.</text>
</comment>
<evidence type="ECO:0000313" key="2">
    <source>
        <dbReference type="EMBL" id="RAS70995.1"/>
    </source>
</evidence>
<reference evidence="2 3" key="1">
    <citation type="submission" date="2018-06" db="EMBL/GenBank/DDBJ databases">
        <title>Genomic Encyclopedia of Type Strains, Phase IV (KMG-IV): sequencing the most valuable type-strain genomes for metagenomic binning, comparative biology and taxonomic classification.</title>
        <authorList>
            <person name="Goeker M."/>
        </authorList>
    </citation>
    <scope>NUCLEOTIDE SEQUENCE [LARGE SCALE GENOMIC DNA]</scope>
    <source>
        <strain evidence="2 3">DSM 45479</strain>
    </source>
</reference>
<accession>A0ABX9EIH6</accession>
<dbReference type="EMBL" id="QLTT01000001">
    <property type="protein sequence ID" value="RAS70995.1"/>
    <property type="molecule type" value="Genomic_DNA"/>
</dbReference>
<name>A0ABX9EIH6_9PSEU</name>
<proteinExistence type="predicted"/>